<dbReference type="InterPro" id="IPR039425">
    <property type="entry name" value="RNA_pol_sigma-70-like"/>
</dbReference>
<keyword evidence="2" id="KW-0805">Transcription regulation</keyword>
<keyword evidence="10" id="KW-1185">Reference proteome</keyword>
<evidence type="ECO:0000256" key="2">
    <source>
        <dbReference type="ARBA" id="ARBA00023015"/>
    </source>
</evidence>
<dbReference type="InterPro" id="IPR013325">
    <property type="entry name" value="RNA_pol_sigma_r2"/>
</dbReference>
<keyword evidence="5" id="KW-0804">Transcription</keyword>
<evidence type="ECO:0000313" key="9">
    <source>
        <dbReference type="EMBL" id="GLK50725.1"/>
    </source>
</evidence>
<dbReference type="Pfam" id="PF04542">
    <property type="entry name" value="Sigma70_r2"/>
    <property type="match status" value="1"/>
</dbReference>
<evidence type="ECO:0000259" key="7">
    <source>
        <dbReference type="Pfam" id="PF04542"/>
    </source>
</evidence>
<sequence length="223" mass="24660">MFDGRGMGDDTAAGESLVSGRVRDPAGEPDDADLIVRVGRGDRSAARLLMLRNLPRVLGLARRMLNDEMEAEDIAQETFIRVWKAAPRWQAGSAQVSTWMCRIAINLCYDRLRRRREVLTDTPPEQIDGAPDAETAMTRAQSGDRIAAAMAQLPDRQRQALELVHFQEMSNIDAADIMSVSVEAMESLLARGRRKLKAILTGDAPDLMASYTGQRDARYGATQ</sequence>
<dbReference type="NCBIfam" id="NF004113">
    <property type="entry name" value="PRK05602.1"/>
    <property type="match status" value="1"/>
</dbReference>
<proteinExistence type="inferred from homology"/>
<dbReference type="PANTHER" id="PTHR43133:SF8">
    <property type="entry name" value="RNA POLYMERASE SIGMA FACTOR HI_1459-RELATED"/>
    <property type="match status" value="1"/>
</dbReference>
<gene>
    <name evidence="9" type="ORF">GCM10017621_02330</name>
</gene>
<dbReference type="PANTHER" id="PTHR43133">
    <property type="entry name" value="RNA POLYMERASE ECF-TYPE SIGMA FACTO"/>
    <property type="match status" value="1"/>
</dbReference>
<dbReference type="InterPro" id="IPR036388">
    <property type="entry name" value="WH-like_DNA-bd_sf"/>
</dbReference>
<evidence type="ECO:0000256" key="3">
    <source>
        <dbReference type="ARBA" id="ARBA00023082"/>
    </source>
</evidence>
<dbReference type="InterPro" id="IPR013324">
    <property type="entry name" value="RNA_pol_sigma_r3/r4-like"/>
</dbReference>
<keyword evidence="4" id="KW-0238">DNA-binding</keyword>
<dbReference type="SUPFAM" id="SSF88946">
    <property type="entry name" value="Sigma2 domain of RNA polymerase sigma factors"/>
    <property type="match status" value="1"/>
</dbReference>
<comment type="similarity">
    <text evidence="1">Belongs to the sigma-70 factor family. ECF subfamily.</text>
</comment>
<dbReference type="AlphaFoldDB" id="A0A9W6MLN5"/>
<dbReference type="Gene3D" id="1.10.10.10">
    <property type="entry name" value="Winged helix-like DNA-binding domain superfamily/Winged helix DNA-binding domain"/>
    <property type="match status" value="1"/>
</dbReference>
<evidence type="ECO:0000256" key="1">
    <source>
        <dbReference type="ARBA" id="ARBA00010641"/>
    </source>
</evidence>
<feature type="domain" description="RNA polymerase sigma-70 region 2" evidence="7">
    <location>
        <begin position="50"/>
        <end position="116"/>
    </location>
</feature>
<dbReference type="CDD" id="cd06171">
    <property type="entry name" value="Sigma70_r4"/>
    <property type="match status" value="1"/>
</dbReference>
<dbReference type="InterPro" id="IPR013249">
    <property type="entry name" value="RNA_pol_sigma70_r4_t2"/>
</dbReference>
<reference evidence="9" key="2">
    <citation type="submission" date="2023-01" db="EMBL/GenBank/DDBJ databases">
        <authorList>
            <person name="Sun Q."/>
            <person name="Evtushenko L."/>
        </authorList>
    </citation>
    <scope>NUCLEOTIDE SEQUENCE</scope>
    <source>
        <strain evidence="9">VKM B-1513</strain>
    </source>
</reference>
<name>A0A9W6MLN5_9PROT</name>
<dbReference type="Pfam" id="PF08281">
    <property type="entry name" value="Sigma70_r4_2"/>
    <property type="match status" value="1"/>
</dbReference>
<comment type="caution">
    <text evidence="9">The sequence shown here is derived from an EMBL/GenBank/DDBJ whole genome shotgun (WGS) entry which is preliminary data.</text>
</comment>
<dbReference type="NCBIfam" id="TIGR02937">
    <property type="entry name" value="sigma70-ECF"/>
    <property type="match status" value="1"/>
</dbReference>
<evidence type="ECO:0000256" key="6">
    <source>
        <dbReference type="SAM" id="MobiDB-lite"/>
    </source>
</evidence>
<dbReference type="Proteomes" id="UP001143486">
    <property type="component" value="Unassembled WGS sequence"/>
</dbReference>
<feature type="domain" description="RNA polymerase sigma factor 70 region 4 type 2" evidence="8">
    <location>
        <begin position="145"/>
        <end position="196"/>
    </location>
</feature>
<feature type="region of interest" description="Disordered" evidence="6">
    <location>
        <begin position="1"/>
        <end position="31"/>
    </location>
</feature>
<evidence type="ECO:0000259" key="8">
    <source>
        <dbReference type="Pfam" id="PF08281"/>
    </source>
</evidence>
<dbReference type="Gene3D" id="1.10.1740.10">
    <property type="match status" value="1"/>
</dbReference>
<dbReference type="SUPFAM" id="SSF88659">
    <property type="entry name" value="Sigma3 and sigma4 domains of RNA polymerase sigma factors"/>
    <property type="match status" value="1"/>
</dbReference>
<reference evidence="9" key="1">
    <citation type="journal article" date="2014" name="Int. J. Syst. Evol. Microbiol.">
        <title>Complete genome sequence of Corynebacterium casei LMG S-19264T (=DSM 44701T), isolated from a smear-ripened cheese.</title>
        <authorList>
            <consortium name="US DOE Joint Genome Institute (JGI-PGF)"/>
            <person name="Walter F."/>
            <person name="Albersmeier A."/>
            <person name="Kalinowski J."/>
            <person name="Ruckert C."/>
        </authorList>
    </citation>
    <scope>NUCLEOTIDE SEQUENCE</scope>
    <source>
        <strain evidence="9">VKM B-1513</strain>
    </source>
</reference>
<evidence type="ECO:0000313" key="10">
    <source>
        <dbReference type="Proteomes" id="UP001143486"/>
    </source>
</evidence>
<dbReference type="GO" id="GO:0006352">
    <property type="term" value="P:DNA-templated transcription initiation"/>
    <property type="evidence" value="ECO:0007669"/>
    <property type="project" value="InterPro"/>
</dbReference>
<dbReference type="EMBL" id="BSFE01000001">
    <property type="protein sequence ID" value="GLK50725.1"/>
    <property type="molecule type" value="Genomic_DNA"/>
</dbReference>
<accession>A0A9W6MLN5</accession>
<keyword evidence="3" id="KW-0731">Sigma factor</keyword>
<evidence type="ECO:0000256" key="5">
    <source>
        <dbReference type="ARBA" id="ARBA00023163"/>
    </source>
</evidence>
<dbReference type="GO" id="GO:0003677">
    <property type="term" value="F:DNA binding"/>
    <property type="evidence" value="ECO:0007669"/>
    <property type="project" value="UniProtKB-KW"/>
</dbReference>
<dbReference type="GO" id="GO:0016987">
    <property type="term" value="F:sigma factor activity"/>
    <property type="evidence" value="ECO:0007669"/>
    <property type="project" value="UniProtKB-KW"/>
</dbReference>
<evidence type="ECO:0000256" key="4">
    <source>
        <dbReference type="ARBA" id="ARBA00023125"/>
    </source>
</evidence>
<dbReference type="InterPro" id="IPR014284">
    <property type="entry name" value="RNA_pol_sigma-70_dom"/>
</dbReference>
<organism evidence="9 10">
    <name type="scientific">Maricaulis virginensis</name>
    <dbReference type="NCBI Taxonomy" id="144022"/>
    <lineage>
        <taxon>Bacteria</taxon>
        <taxon>Pseudomonadati</taxon>
        <taxon>Pseudomonadota</taxon>
        <taxon>Alphaproteobacteria</taxon>
        <taxon>Maricaulales</taxon>
        <taxon>Maricaulaceae</taxon>
        <taxon>Maricaulis</taxon>
    </lineage>
</organism>
<dbReference type="InterPro" id="IPR007627">
    <property type="entry name" value="RNA_pol_sigma70_r2"/>
</dbReference>
<protein>
    <submittedName>
        <fullName evidence="9">RNA polymerase sigma factor</fullName>
    </submittedName>
</protein>